<gene>
    <name evidence="9" type="ORF">CLIB1423_04S02278</name>
</gene>
<keyword evidence="6 7" id="KW-0067">ATP-binding</keyword>
<dbReference type="InterPro" id="IPR006282">
    <property type="entry name" value="Thi_PPkinase"/>
</dbReference>
<dbReference type="SUPFAM" id="SSF63862">
    <property type="entry name" value="Thiamin pyrophosphokinase, substrate-binding domain"/>
    <property type="match status" value="1"/>
</dbReference>
<dbReference type="PIRSF" id="PIRSF031057">
    <property type="entry name" value="Thiamin_pyrophosphokinase"/>
    <property type="match status" value="1"/>
</dbReference>
<dbReference type="GO" id="GO:0016301">
    <property type="term" value="F:kinase activity"/>
    <property type="evidence" value="ECO:0007669"/>
    <property type="project" value="UniProtKB-UniRule"/>
</dbReference>
<evidence type="ECO:0000313" key="10">
    <source>
        <dbReference type="Proteomes" id="UP000837801"/>
    </source>
</evidence>
<evidence type="ECO:0000256" key="4">
    <source>
        <dbReference type="ARBA" id="ARBA00022741"/>
    </source>
</evidence>
<evidence type="ECO:0000256" key="2">
    <source>
        <dbReference type="ARBA" id="ARBA00006785"/>
    </source>
</evidence>
<dbReference type="Proteomes" id="UP000837801">
    <property type="component" value="Unassembled WGS sequence"/>
</dbReference>
<organism evidence="9 10">
    <name type="scientific">[Candida] railenensis</name>
    <dbReference type="NCBI Taxonomy" id="45579"/>
    <lineage>
        <taxon>Eukaryota</taxon>
        <taxon>Fungi</taxon>
        <taxon>Dikarya</taxon>
        <taxon>Ascomycota</taxon>
        <taxon>Saccharomycotina</taxon>
        <taxon>Pichiomycetes</taxon>
        <taxon>Debaryomycetaceae</taxon>
        <taxon>Kurtzmaniella</taxon>
    </lineage>
</organism>
<keyword evidence="3 7" id="KW-0808">Transferase</keyword>
<feature type="domain" description="Thiamin pyrophosphokinase thiamin-binding" evidence="8">
    <location>
        <begin position="221"/>
        <end position="294"/>
    </location>
</feature>
<accession>A0A9P0QLW6</accession>
<evidence type="ECO:0000256" key="6">
    <source>
        <dbReference type="ARBA" id="ARBA00022840"/>
    </source>
</evidence>
<evidence type="ECO:0000313" key="9">
    <source>
        <dbReference type="EMBL" id="CAH2351625.1"/>
    </source>
</evidence>
<dbReference type="Pfam" id="PF04265">
    <property type="entry name" value="TPK_B1_binding"/>
    <property type="match status" value="1"/>
</dbReference>
<dbReference type="Gene3D" id="2.60.120.320">
    <property type="entry name" value="Thiamin pyrophosphokinase, thiamin-binding domain"/>
    <property type="match status" value="1"/>
</dbReference>
<evidence type="ECO:0000256" key="3">
    <source>
        <dbReference type="ARBA" id="ARBA00022679"/>
    </source>
</evidence>
<dbReference type="GO" id="GO:0009229">
    <property type="term" value="P:thiamine diphosphate biosynthetic process"/>
    <property type="evidence" value="ECO:0007669"/>
    <property type="project" value="UniProtKB-UniRule"/>
</dbReference>
<dbReference type="GO" id="GO:0006772">
    <property type="term" value="P:thiamine metabolic process"/>
    <property type="evidence" value="ECO:0007669"/>
    <property type="project" value="InterPro"/>
</dbReference>
<dbReference type="InterPro" id="IPR016966">
    <property type="entry name" value="Thiamin_pyrophosphokinase_euk"/>
</dbReference>
<dbReference type="InterPro" id="IPR036371">
    <property type="entry name" value="TPK_B1-bd_sf"/>
</dbReference>
<dbReference type="InterPro" id="IPR036759">
    <property type="entry name" value="TPK_catalytic_sf"/>
</dbReference>
<dbReference type="InterPro" id="IPR007373">
    <property type="entry name" value="Thiamin_PyroPKinase_B1-bd"/>
</dbReference>
<dbReference type="Pfam" id="PF04263">
    <property type="entry name" value="TPK_catalytic"/>
    <property type="match status" value="1"/>
</dbReference>
<comment type="pathway">
    <text evidence="1 7">Cofactor biosynthesis; thiamine diphosphate biosynthesis; thiamine diphosphate from thiamine: step 1/1.</text>
</comment>
<evidence type="ECO:0000256" key="1">
    <source>
        <dbReference type="ARBA" id="ARBA00005078"/>
    </source>
</evidence>
<proteinExistence type="inferred from homology"/>
<comment type="catalytic activity">
    <reaction evidence="7">
        <text>thiamine + ATP = thiamine diphosphate + AMP + H(+)</text>
        <dbReference type="Rhea" id="RHEA:11576"/>
        <dbReference type="ChEBI" id="CHEBI:15378"/>
        <dbReference type="ChEBI" id="CHEBI:18385"/>
        <dbReference type="ChEBI" id="CHEBI:30616"/>
        <dbReference type="ChEBI" id="CHEBI:58937"/>
        <dbReference type="ChEBI" id="CHEBI:456215"/>
    </reaction>
</comment>
<dbReference type="SUPFAM" id="SSF63999">
    <property type="entry name" value="Thiamin pyrophosphokinase, catalytic domain"/>
    <property type="match status" value="1"/>
</dbReference>
<dbReference type="GO" id="GO:0030975">
    <property type="term" value="F:thiamine binding"/>
    <property type="evidence" value="ECO:0007669"/>
    <property type="project" value="UniProtKB-UniRule"/>
</dbReference>
<dbReference type="EMBL" id="CAKXYY010000004">
    <property type="protein sequence ID" value="CAH2351625.1"/>
    <property type="molecule type" value="Genomic_DNA"/>
</dbReference>
<dbReference type="SMART" id="SM00983">
    <property type="entry name" value="TPK_B1_binding"/>
    <property type="match status" value="1"/>
</dbReference>
<dbReference type="NCBIfam" id="TIGR01378">
    <property type="entry name" value="thi_PPkinase"/>
    <property type="match status" value="1"/>
</dbReference>
<protein>
    <recommendedName>
        <fullName evidence="7">Thiamine pyrophosphokinase</fullName>
        <ecNumber evidence="7">2.7.6.2</ecNumber>
    </recommendedName>
</protein>
<dbReference type="Gene3D" id="3.40.50.10240">
    <property type="entry name" value="Thiamin pyrophosphokinase, catalytic domain"/>
    <property type="match status" value="1"/>
</dbReference>
<evidence type="ECO:0000256" key="7">
    <source>
        <dbReference type="PIRNR" id="PIRNR031057"/>
    </source>
</evidence>
<keyword evidence="4 7" id="KW-0547">Nucleotide-binding</keyword>
<dbReference type="OrthoDB" id="25149at2759"/>
<dbReference type="PANTHER" id="PTHR13622">
    <property type="entry name" value="THIAMIN PYROPHOSPHOKINASE"/>
    <property type="match status" value="1"/>
</dbReference>
<dbReference type="PANTHER" id="PTHR13622:SF8">
    <property type="entry name" value="THIAMIN PYROPHOSPHOKINASE 1"/>
    <property type="match status" value="1"/>
</dbReference>
<sequence>MSVAENPDNVTIPKPADHGFNLITPFKYLDKPDLSRAVLLVLNQSLVGMNIPQLWSNTKLHVCADGGANQLYEFFEEDEAARSQHIPEFIVGDLDSLTDETRSYYESKGSIVIPQLTQYATDFDKALTVSRLYFYSEEMRAKVQDYKNIDEHDGLAQLESEVQNPQPGAEDIFVYALGGIGGRFDQTIASIHQLYKISEKYKYIDLIFITSSDTVFLVDKGINYIEYESKGLWNSKDAVPVCGLLPLGSTKVILNTKGLKYDVTDWESDMLGNVSSSNGICGVNGVIVETTEAIVMNIVVDHHTVN</sequence>
<dbReference type="CDD" id="cd07995">
    <property type="entry name" value="TPK"/>
    <property type="match status" value="1"/>
</dbReference>
<evidence type="ECO:0000256" key="5">
    <source>
        <dbReference type="ARBA" id="ARBA00022777"/>
    </source>
</evidence>
<evidence type="ECO:0000259" key="8">
    <source>
        <dbReference type="SMART" id="SM00983"/>
    </source>
</evidence>
<name>A0A9P0QLW6_9ASCO</name>
<comment type="similarity">
    <text evidence="2 7">Belongs to the thiamine pyrophosphokinase family.</text>
</comment>
<dbReference type="InterPro" id="IPR007371">
    <property type="entry name" value="TPK_catalytic"/>
</dbReference>
<dbReference type="GO" id="GO:0005524">
    <property type="term" value="F:ATP binding"/>
    <property type="evidence" value="ECO:0007669"/>
    <property type="project" value="UniProtKB-UniRule"/>
</dbReference>
<keyword evidence="5 7" id="KW-0418">Kinase</keyword>
<comment type="caution">
    <text evidence="9">The sequence shown here is derived from an EMBL/GenBank/DDBJ whole genome shotgun (WGS) entry which is preliminary data.</text>
</comment>
<reference evidence="9" key="1">
    <citation type="submission" date="2022-03" db="EMBL/GenBank/DDBJ databases">
        <authorList>
            <person name="Legras J.-L."/>
            <person name="Devillers H."/>
            <person name="Grondin C."/>
        </authorList>
    </citation>
    <scope>NUCLEOTIDE SEQUENCE</scope>
    <source>
        <strain evidence="9">CLIB 1423</strain>
    </source>
</reference>
<keyword evidence="10" id="KW-1185">Reference proteome</keyword>
<dbReference type="EC" id="2.7.6.2" evidence="7"/>
<dbReference type="AlphaFoldDB" id="A0A9P0QLW6"/>
<dbReference type="GO" id="GO:0004788">
    <property type="term" value="F:thiamine diphosphokinase activity"/>
    <property type="evidence" value="ECO:0007669"/>
    <property type="project" value="UniProtKB-UniRule"/>
</dbReference>